<keyword evidence="2" id="KW-0812">Transmembrane</keyword>
<evidence type="ECO:0000313" key="3">
    <source>
        <dbReference type="EMBL" id="QJF50111.1"/>
    </source>
</evidence>
<evidence type="ECO:0000256" key="2">
    <source>
        <dbReference type="SAM" id="Phobius"/>
    </source>
</evidence>
<keyword evidence="2" id="KW-1133">Transmembrane helix</keyword>
<protein>
    <submittedName>
        <fullName evidence="3">Uncharacterized protein</fullName>
    </submittedName>
</protein>
<name>A0A858SR59_9RHOB</name>
<feature type="region of interest" description="Disordered" evidence="1">
    <location>
        <begin position="46"/>
        <end position="74"/>
    </location>
</feature>
<feature type="transmembrane region" description="Helical" evidence="2">
    <location>
        <begin position="22"/>
        <end position="39"/>
    </location>
</feature>
<keyword evidence="2" id="KW-0472">Membrane</keyword>
<dbReference type="KEGG" id="rpon:G3256_02470"/>
<keyword evidence="4" id="KW-1185">Reference proteome</keyword>
<proteinExistence type="predicted"/>
<gene>
    <name evidence="3" type="ORF">G3256_02470</name>
</gene>
<organism evidence="3 4">
    <name type="scientific">Roseobacter ponti</name>
    <dbReference type="NCBI Taxonomy" id="1891787"/>
    <lineage>
        <taxon>Bacteria</taxon>
        <taxon>Pseudomonadati</taxon>
        <taxon>Pseudomonadota</taxon>
        <taxon>Alphaproteobacteria</taxon>
        <taxon>Rhodobacterales</taxon>
        <taxon>Roseobacteraceae</taxon>
        <taxon>Roseobacter</taxon>
    </lineage>
</organism>
<accession>A0A858SR59</accession>
<dbReference type="AlphaFoldDB" id="A0A858SR59"/>
<sequence>MQTDAMNEGLFSPGMRAFLDNPMNGVFIALFILAVVWLIHQLTHHPRRNEDDGSGSVDGGCSSFSDGCGGGDGD</sequence>
<reference evidence="3 4" key="1">
    <citation type="submission" date="2020-02" db="EMBL/GenBank/DDBJ databases">
        <title>Genome sequence of Roseobacter ponti.</title>
        <authorList>
            <person name="Hollensteiner J."/>
            <person name="Schneider D."/>
            <person name="Poehlein A."/>
            <person name="Daniel R."/>
        </authorList>
    </citation>
    <scope>NUCLEOTIDE SEQUENCE [LARGE SCALE GENOMIC DNA]</scope>
    <source>
        <strain evidence="3 4">DSM 106830</strain>
    </source>
</reference>
<evidence type="ECO:0000256" key="1">
    <source>
        <dbReference type="SAM" id="MobiDB-lite"/>
    </source>
</evidence>
<evidence type="ECO:0000313" key="4">
    <source>
        <dbReference type="Proteomes" id="UP000503308"/>
    </source>
</evidence>
<dbReference type="RefSeq" id="WP_169639335.1">
    <property type="nucleotide sequence ID" value="NZ_CP048788.1"/>
</dbReference>
<dbReference type="Proteomes" id="UP000503308">
    <property type="component" value="Chromosome"/>
</dbReference>
<dbReference type="EMBL" id="CP048788">
    <property type="protein sequence ID" value="QJF50111.1"/>
    <property type="molecule type" value="Genomic_DNA"/>
</dbReference>